<dbReference type="RefSeq" id="WP_094569208.1">
    <property type="nucleotide sequence ID" value="NZ_CP022743.1"/>
</dbReference>
<reference evidence="2 3" key="1">
    <citation type="submission" date="2017-08" db="EMBL/GenBank/DDBJ databases">
        <title>Complete genome sequence of Mucilaginibacter sp. strain BJC16-A31.</title>
        <authorList>
            <consortium name="Henan University of Science and Technology"/>
            <person name="You X."/>
        </authorList>
    </citation>
    <scope>NUCLEOTIDE SEQUENCE [LARGE SCALE GENOMIC DNA]</scope>
    <source>
        <strain evidence="2 3">BJC16-A31</strain>
    </source>
</reference>
<evidence type="ECO:0008006" key="4">
    <source>
        <dbReference type="Google" id="ProtNLM"/>
    </source>
</evidence>
<sequence length="95" mass="10193">MAQKITKPAAPVKTTTAAKPAYRSTTDAKPVSFIFGKENYRLLIISIAVVAFGFILMSGTTDIYSTTKIVIAPMVVLGGFALGFFAIFKKSVKVD</sequence>
<feature type="transmembrane region" description="Helical" evidence="1">
    <location>
        <begin position="39"/>
        <end position="57"/>
    </location>
</feature>
<dbReference type="AlphaFoldDB" id="A0A223NS02"/>
<evidence type="ECO:0000256" key="1">
    <source>
        <dbReference type="SAM" id="Phobius"/>
    </source>
</evidence>
<feature type="transmembrane region" description="Helical" evidence="1">
    <location>
        <begin position="69"/>
        <end position="88"/>
    </location>
</feature>
<proteinExistence type="predicted"/>
<dbReference type="OrthoDB" id="963379at2"/>
<keyword evidence="1" id="KW-1133">Transmembrane helix</keyword>
<keyword evidence="3" id="KW-1185">Reference proteome</keyword>
<protein>
    <recommendedName>
        <fullName evidence="4">DUF3098 domain-containing protein</fullName>
    </recommendedName>
</protein>
<dbReference type="Pfam" id="PF11297">
    <property type="entry name" value="DUF3098"/>
    <property type="match status" value="1"/>
</dbReference>
<keyword evidence="1" id="KW-0812">Transmembrane</keyword>
<evidence type="ECO:0000313" key="2">
    <source>
        <dbReference type="EMBL" id="ASU32643.1"/>
    </source>
</evidence>
<evidence type="ECO:0000313" key="3">
    <source>
        <dbReference type="Proteomes" id="UP000215002"/>
    </source>
</evidence>
<dbReference type="Proteomes" id="UP000215002">
    <property type="component" value="Chromosome"/>
</dbReference>
<name>A0A223NS02_9SPHI</name>
<dbReference type="KEGG" id="muc:MuYL_0743"/>
<accession>A0A223NS02</accession>
<dbReference type="EMBL" id="CP022743">
    <property type="protein sequence ID" value="ASU32643.1"/>
    <property type="molecule type" value="Genomic_DNA"/>
</dbReference>
<keyword evidence="1" id="KW-0472">Membrane</keyword>
<dbReference type="InterPro" id="IPR021448">
    <property type="entry name" value="DUF3098"/>
</dbReference>
<gene>
    <name evidence="2" type="ORF">MuYL_0743</name>
</gene>
<organism evidence="2 3">
    <name type="scientific">Mucilaginibacter xinganensis</name>
    <dbReference type="NCBI Taxonomy" id="1234841"/>
    <lineage>
        <taxon>Bacteria</taxon>
        <taxon>Pseudomonadati</taxon>
        <taxon>Bacteroidota</taxon>
        <taxon>Sphingobacteriia</taxon>
        <taxon>Sphingobacteriales</taxon>
        <taxon>Sphingobacteriaceae</taxon>
        <taxon>Mucilaginibacter</taxon>
    </lineage>
</organism>